<dbReference type="RefSeq" id="WP_283430855.1">
    <property type="nucleotide sequence ID" value="NZ_FXUG01000001.1"/>
</dbReference>
<feature type="transmembrane region" description="Helical" evidence="1">
    <location>
        <begin position="494"/>
        <end position="516"/>
    </location>
</feature>
<keyword evidence="1" id="KW-0472">Membrane</keyword>
<comment type="caution">
    <text evidence="2">The sequence shown here is derived from an EMBL/GenBank/DDBJ whole genome shotgun (WGS) entry which is preliminary data.</text>
</comment>
<accession>A0ABY1PQY9</accession>
<sequence length="576" mass="64696">MIPALDELLDALHRFAEAIGIETQELQQHETPKKLRYTNTAFPVRMLRDLEQSSITEMQSRFGSSLSLRCSLADLPVLRIDGNDTATDLDTLRDETDSSTSVNIVFEIDKQALVQSWGLNKDSQHAFSLFFYSVSLERELESGLSDPRQLEQSLWSDSPCQAVALVADRSVMLTGTFIAILGNRETARLETLPAINSDYIESEKQTHDTCRDAVRWEHRWTDFLTPRYFDFSADPESLEEQSVRLFSANGVNIGLLFTADRIRNLSDGFIAAYSEASSSCEVRSLTTDEVDDKFSIVGADVTRGLAAWAYDERWRTDRLRLLQVALTRVLSRNDSPYSCQRLLGVAVQLEQEVQWHWKTFISDAVESYVTEETELENEIAETVDGYESQVSSMIASLSGTMLAAVGVMIGSFIAAAFKTKFNATIFAFGIIGYMVYLVLFPGVYNMLHHLIRYRTMNEIFDKRTQRFMRLLGTEATQAIIGEHVSRAQGRFCRWFIFTIVALVVVLILAGLAAWFIPSHVQATEEETQLNNVTTEIETQQISNLPSTKVSAESIEPVIAEPAAKHPEGEALVSPVK</sequence>
<gene>
    <name evidence="2" type="ORF">SAMN06265222_101650</name>
</gene>
<feature type="transmembrane region" description="Helical" evidence="1">
    <location>
        <begin position="423"/>
        <end position="447"/>
    </location>
</feature>
<keyword evidence="1" id="KW-1133">Transmembrane helix</keyword>
<evidence type="ECO:0000256" key="1">
    <source>
        <dbReference type="SAM" id="Phobius"/>
    </source>
</evidence>
<proteinExistence type="predicted"/>
<keyword evidence="1" id="KW-0812">Transmembrane</keyword>
<evidence type="ECO:0000313" key="3">
    <source>
        <dbReference type="Proteomes" id="UP001158067"/>
    </source>
</evidence>
<keyword evidence="3" id="KW-1185">Reference proteome</keyword>
<dbReference type="EMBL" id="FXUG01000001">
    <property type="protein sequence ID" value="SMP41756.1"/>
    <property type="molecule type" value="Genomic_DNA"/>
</dbReference>
<evidence type="ECO:0000313" key="2">
    <source>
        <dbReference type="EMBL" id="SMP41756.1"/>
    </source>
</evidence>
<feature type="transmembrane region" description="Helical" evidence="1">
    <location>
        <begin position="394"/>
        <end position="417"/>
    </location>
</feature>
<dbReference type="Proteomes" id="UP001158067">
    <property type="component" value="Unassembled WGS sequence"/>
</dbReference>
<name>A0ABY1PQY9_9BACT</name>
<reference evidence="2 3" key="1">
    <citation type="submission" date="2017-05" db="EMBL/GenBank/DDBJ databases">
        <authorList>
            <person name="Varghese N."/>
            <person name="Submissions S."/>
        </authorList>
    </citation>
    <scope>NUCLEOTIDE SEQUENCE [LARGE SCALE GENOMIC DNA]</scope>
    <source>
        <strain evidence="2 3">DSM 25457</strain>
    </source>
</reference>
<protein>
    <submittedName>
        <fullName evidence="2">Uncharacterized protein</fullName>
    </submittedName>
</protein>
<organism evidence="2 3">
    <name type="scientific">Neorhodopirellula lusitana</name>
    <dbReference type="NCBI Taxonomy" id="445327"/>
    <lineage>
        <taxon>Bacteria</taxon>
        <taxon>Pseudomonadati</taxon>
        <taxon>Planctomycetota</taxon>
        <taxon>Planctomycetia</taxon>
        <taxon>Pirellulales</taxon>
        <taxon>Pirellulaceae</taxon>
        <taxon>Neorhodopirellula</taxon>
    </lineage>
</organism>